<evidence type="ECO:0000313" key="2">
    <source>
        <dbReference type="EMBL" id="GFY80791.1"/>
    </source>
</evidence>
<name>A0A7J0E2R7_9ERIC</name>
<reference evidence="2 3" key="1">
    <citation type="submission" date="2019-07" db="EMBL/GenBank/DDBJ databases">
        <title>De Novo Assembly of kiwifruit Actinidia rufa.</title>
        <authorList>
            <person name="Sugita-Konishi S."/>
            <person name="Sato K."/>
            <person name="Mori E."/>
            <person name="Abe Y."/>
            <person name="Kisaki G."/>
            <person name="Hamano K."/>
            <person name="Suezawa K."/>
            <person name="Otani M."/>
            <person name="Fukuda T."/>
            <person name="Manabe T."/>
            <person name="Gomi K."/>
            <person name="Tabuchi M."/>
            <person name="Akimitsu K."/>
            <person name="Kataoka I."/>
        </authorList>
    </citation>
    <scope>NUCLEOTIDE SEQUENCE [LARGE SCALE GENOMIC DNA]</scope>
    <source>
        <strain evidence="3">cv. Fuchu</strain>
    </source>
</reference>
<protein>
    <submittedName>
        <fullName evidence="2">Uncharacterized protein</fullName>
    </submittedName>
</protein>
<evidence type="ECO:0000256" key="1">
    <source>
        <dbReference type="SAM" id="MobiDB-lite"/>
    </source>
</evidence>
<feature type="region of interest" description="Disordered" evidence="1">
    <location>
        <begin position="31"/>
        <end position="53"/>
    </location>
</feature>
<feature type="compositionally biased region" description="Low complexity" evidence="1">
    <location>
        <begin position="33"/>
        <end position="46"/>
    </location>
</feature>
<proteinExistence type="predicted"/>
<accession>A0A7J0E2R7</accession>
<evidence type="ECO:0000313" key="3">
    <source>
        <dbReference type="Proteomes" id="UP000585474"/>
    </source>
</evidence>
<dbReference type="Proteomes" id="UP000585474">
    <property type="component" value="Unassembled WGS sequence"/>
</dbReference>
<sequence length="483" mass="54229">MFSKTNLGGEESEQSLPSWISDHLGASHIDEASQSPSFPPISSTSPKMDTSSLTKEVNVMSQAELDKLRSTYSFPSGACTPSALTRFGWYYFKARPEKNLFRGSPSNVKGWKTRFFLPRGRVGVPFGVVASDTTTRVPRSWECQVSFFSLFFVFVSLRSPDMRFSGKSCNKLPTSVRGLTPKRTEAILGKIEPGVLRGFKGPGFTDLQQTLCGRLHGALYSGGTTRPRVTRCSGEGKGPFTNLLSGCPAPVRFRVGFHFGFELPPELRSDEAKPRPRRQRRRQPSLPPNESYPRETYAGRRSFNRNKRADASKGKSVCRPRRLKDSNPTEGRSMPEGVLLRRNLYSWWRHRIRIYVGRFSGSEVVVFASSLALPARSICMIWTSIWLARIPPSFELVKAQIELSRRRIGWPSLTRKDRKPTPRGSFSSIPPTRLDVANMAMDPSFAEEEEARKEGEDPAAGVAPDVDLDIDNGDLVIWRHQYN</sequence>
<gene>
    <name evidence="2" type="ORF">Acr_01g0006000</name>
</gene>
<dbReference type="AlphaFoldDB" id="A0A7J0E2R7"/>
<comment type="caution">
    <text evidence="2">The sequence shown here is derived from an EMBL/GenBank/DDBJ whole genome shotgun (WGS) entry which is preliminary data.</text>
</comment>
<organism evidence="2 3">
    <name type="scientific">Actinidia rufa</name>
    <dbReference type="NCBI Taxonomy" id="165716"/>
    <lineage>
        <taxon>Eukaryota</taxon>
        <taxon>Viridiplantae</taxon>
        <taxon>Streptophyta</taxon>
        <taxon>Embryophyta</taxon>
        <taxon>Tracheophyta</taxon>
        <taxon>Spermatophyta</taxon>
        <taxon>Magnoliopsida</taxon>
        <taxon>eudicotyledons</taxon>
        <taxon>Gunneridae</taxon>
        <taxon>Pentapetalae</taxon>
        <taxon>asterids</taxon>
        <taxon>Ericales</taxon>
        <taxon>Actinidiaceae</taxon>
        <taxon>Actinidia</taxon>
    </lineage>
</organism>
<dbReference type="EMBL" id="BJWL01000001">
    <property type="protein sequence ID" value="GFY80791.1"/>
    <property type="molecule type" value="Genomic_DNA"/>
</dbReference>
<feature type="region of interest" description="Disordered" evidence="1">
    <location>
        <begin position="445"/>
        <end position="467"/>
    </location>
</feature>
<keyword evidence="3" id="KW-1185">Reference proteome</keyword>
<feature type="region of interest" description="Disordered" evidence="1">
    <location>
        <begin position="266"/>
        <end position="334"/>
    </location>
</feature>